<dbReference type="EMBL" id="CAJPIZ010032697">
    <property type="protein sequence ID" value="CAG2120316.1"/>
    <property type="molecule type" value="Genomic_DNA"/>
</dbReference>
<gene>
    <name evidence="1" type="ORF">OSB1V03_LOCUS20263</name>
</gene>
<proteinExistence type="predicted"/>
<evidence type="ECO:0000313" key="1">
    <source>
        <dbReference type="EMBL" id="CAD7644916.1"/>
    </source>
</evidence>
<dbReference type="OrthoDB" id="6520796at2759"/>
<dbReference type="AlphaFoldDB" id="A0A7R9LNG4"/>
<name>A0A7R9LNG4_9ACAR</name>
<keyword evidence="2" id="KW-1185">Reference proteome</keyword>
<reference evidence="1" key="1">
    <citation type="submission" date="2020-11" db="EMBL/GenBank/DDBJ databases">
        <authorList>
            <person name="Tran Van P."/>
        </authorList>
    </citation>
    <scope>NUCLEOTIDE SEQUENCE</scope>
</reference>
<evidence type="ECO:0000313" key="2">
    <source>
        <dbReference type="Proteomes" id="UP000759131"/>
    </source>
</evidence>
<dbReference type="Proteomes" id="UP000759131">
    <property type="component" value="Unassembled WGS sequence"/>
</dbReference>
<protein>
    <submittedName>
        <fullName evidence="1">Uncharacterized protein</fullName>
    </submittedName>
</protein>
<accession>A0A7R9LNG4</accession>
<feature type="non-terminal residue" evidence="1">
    <location>
        <position position="85"/>
    </location>
</feature>
<organism evidence="1">
    <name type="scientific">Medioppia subpectinata</name>
    <dbReference type="NCBI Taxonomy" id="1979941"/>
    <lineage>
        <taxon>Eukaryota</taxon>
        <taxon>Metazoa</taxon>
        <taxon>Ecdysozoa</taxon>
        <taxon>Arthropoda</taxon>
        <taxon>Chelicerata</taxon>
        <taxon>Arachnida</taxon>
        <taxon>Acari</taxon>
        <taxon>Acariformes</taxon>
        <taxon>Sarcoptiformes</taxon>
        <taxon>Oribatida</taxon>
        <taxon>Brachypylina</taxon>
        <taxon>Oppioidea</taxon>
        <taxon>Oppiidae</taxon>
        <taxon>Medioppia</taxon>
    </lineage>
</organism>
<dbReference type="EMBL" id="OC887272">
    <property type="protein sequence ID" value="CAD7644916.1"/>
    <property type="molecule type" value="Genomic_DNA"/>
</dbReference>
<sequence length="85" mass="9283">MAAKESKTDKILEYVIKEIMSATDERKREKFILDNKKTIAPMIRLLAQTVTSGGDPSTGQLALNCLLLISCAATERQLDAALTDA</sequence>